<organism evidence="3 5">
    <name type="scientific">Methanosphaera cuniculi</name>
    <dbReference type="NCBI Taxonomy" id="1077256"/>
    <lineage>
        <taxon>Archaea</taxon>
        <taxon>Methanobacteriati</taxon>
        <taxon>Methanobacteriota</taxon>
        <taxon>Methanomada group</taxon>
        <taxon>Methanobacteria</taxon>
        <taxon>Methanobacteriales</taxon>
        <taxon>Methanobacteriaceae</taxon>
        <taxon>Methanosphaera</taxon>
    </lineage>
</organism>
<name>A0A2A2HG07_9EURY</name>
<dbReference type="InterPro" id="IPR046817">
    <property type="entry name" value="MmeI_N"/>
</dbReference>
<proteinExistence type="predicted"/>
<evidence type="ECO:0000313" key="5">
    <source>
        <dbReference type="Proteomes" id="UP000217528"/>
    </source>
</evidence>
<dbReference type="Pfam" id="PF20464">
    <property type="entry name" value="MmeI_N"/>
    <property type="match status" value="1"/>
</dbReference>
<protein>
    <recommendedName>
        <fullName evidence="7">Class I SAM-dependent DNA methyltransferase</fullName>
    </recommendedName>
</protein>
<evidence type="ECO:0000313" key="6">
    <source>
        <dbReference type="Proteomes" id="UP000246004"/>
    </source>
</evidence>
<dbReference type="EMBL" id="LWMS01000020">
    <property type="protein sequence ID" value="PWL08256.1"/>
    <property type="molecule type" value="Genomic_DNA"/>
</dbReference>
<evidence type="ECO:0000313" key="4">
    <source>
        <dbReference type="EMBL" id="PWL08256.1"/>
    </source>
</evidence>
<comment type="caution">
    <text evidence="3">The sequence shown here is derived from an EMBL/GenBank/DDBJ whole genome shotgun (WGS) entry which is preliminary data.</text>
</comment>
<evidence type="ECO:0000259" key="1">
    <source>
        <dbReference type="Pfam" id="PF20464"/>
    </source>
</evidence>
<dbReference type="Pfam" id="PF20465">
    <property type="entry name" value="MmeI_hel"/>
    <property type="match status" value="1"/>
</dbReference>
<dbReference type="InterPro" id="IPR046819">
    <property type="entry name" value="MmeI_hel"/>
</dbReference>
<dbReference type="Proteomes" id="UP000246004">
    <property type="component" value="Unassembled WGS sequence"/>
</dbReference>
<feature type="domain" description="MmeI-like helicase spacer" evidence="2">
    <location>
        <begin position="178"/>
        <end position="209"/>
    </location>
</feature>
<feature type="domain" description="MmeI-like N-terminal" evidence="1">
    <location>
        <begin position="11"/>
        <end position="170"/>
    </location>
</feature>
<dbReference type="RefSeq" id="WP_095607823.1">
    <property type="nucleotide sequence ID" value="NZ_LMVN01000001.1"/>
</dbReference>
<sequence>MVNLTLLKEKAKKFAEDQKDTSYEKGETSSFWLDFMKIFDIKNKVLNFEYQIKDGNNQTRYIDVIWKGNFIVEQKTRGRNLDKAFKQALGYSNLLSNEDRVDYIIVCDFNTFRLTNIKTNEDIEFNLEELPDYIENFDFIYNYGEKFHPTQEQLTLKASEVLAKIHDQLVSTNYTEKDLEIFLIRLLFCLYAEDTGIFDEYQFYDYIKLSDKNPYILLIS</sequence>
<reference evidence="3 5" key="2">
    <citation type="journal article" date="2017" name="BMC Genomics">
        <title>Genomic analysis of methanogenic archaea reveals a shift towards energy conservation.</title>
        <authorList>
            <person name="Gilmore S.P."/>
            <person name="Henske J.K."/>
            <person name="Sexton J.A."/>
            <person name="Solomon K.V."/>
            <person name="Seppala S."/>
            <person name="Yoo J.I."/>
            <person name="Huyett L.M."/>
            <person name="Pressman A."/>
            <person name="Cogan J.Z."/>
            <person name="Kivenson V."/>
            <person name="Peng X."/>
            <person name="Tan Y."/>
            <person name="Valentine D.L."/>
            <person name="O'Malley M.A."/>
        </authorList>
    </citation>
    <scope>NUCLEOTIDE SEQUENCE [LARGE SCALE GENOMIC DNA]</scope>
    <source>
        <strain evidence="3 5">1R-7</strain>
    </source>
</reference>
<evidence type="ECO:0000313" key="3">
    <source>
        <dbReference type="EMBL" id="PAV08173.1"/>
    </source>
</evidence>
<dbReference type="EMBL" id="LMVN01000001">
    <property type="protein sequence ID" value="PAV08173.1"/>
    <property type="molecule type" value="Genomic_DNA"/>
</dbReference>
<keyword evidence="5" id="KW-1185">Reference proteome</keyword>
<dbReference type="AlphaFoldDB" id="A0A2A2HG07"/>
<dbReference type="Proteomes" id="UP000217528">
    <property type="component" value="Unassembled WGS sequence"/>
</dbReference>
<evidence type="ECO:0008006" key="7">
    <source>
        <dbReference type="Google" id="ProtNLM"/>
    </source>
</evidence>
<accession>A0A2A2HG07</accession>
<reference evidence="4 6" key="1">
    <citation type="submission" date="2016-04" db="EMBL/GenBank/DDBJ databases">
        <title>Genome sequence of Methanosphaera cuniculi DSM 4103.</title>
        <authorList>
            <person name="Poehlein A."/>
            <person name="Seedorf H."/>
            <person name="Daniel R."/>
        </authorList>
    </citation>
    <scope>NUCLEOTIDE SEQUENCE [LARGE SCALE GENOMIC DNA]</scope>
    <source>
        <strain evidence="4 6">DSM 4103</strain>
    </source>
</reference>
<gene>
    <name evidence="3" type="ORF">ASJ82_02980</name>
    <name evidence="4" type="ORF">MSCUN_06920</name>
</gene>
<evidence type="ECO:0000259" key="2">
    <source>
        <dbReference type="Pfam" id="PF20465"/>
    </source>
</evidence>